<feature type="transmembrane region" description="Helical" evidence="1">
    <location>
        <begin position="136"/>
        <end position="159"/>
    </location>
</feature>
<comment type="caution">
    <text evidence="2">The sequence shown here is derived from an EMBL/GenBank/DDBJ whole genome shotgun (WGS) entry which is preliminary data.</text>
</comment>
<evidence type="ECO:0000313" key="3">
    <source>
        <dbReference type="Proteomes" id="UP000022910"/>
    </source>
</evidence>
<feature type="transmembrane region" description="Helical" evidence="1">
    <location>
        <begin position="92"/>
        <end position="116"/>
    </location>
</feature>
<dbReference type="EMBL" id="JEMT01027451">
    <property type="protein sequence ID" value="EXX57062.1"/>
    <property type="molecule type" value="Genomic_DNA"/>
</dbReference>
<feature type="transmembrane region" description="Helical" evidence="1">
    <location>
        <begin position="215"/>
        <end position="234"/>
    </location>
</feature>
<protein>
    <submittedName>
        <fullName evidence="2">Uncharacterized protein</fullName>
    </submittedName>
</protein>
<dbReference type="STRING" id="1432141.A0A015IIS3"/>
<keyword evidence="1" id="KW-0472">Membrane</keyword>
<accession>A0A015IIS3</accession>
<evidence type="ECO:0000313" key="2">
    <source>
        <dbReference type="EMBL" id="EXX57062.1"/>
    </source>
</evidence>
<name>A0A015IIS3_RHIIW</name>
<reference evidence="2 3" key="1">
    <citation type="submission" date="2014-02" db="EMBL/GenBank/DDBJ databases">
        <title>Single nucleus genome sequencing reveals high similarity among nuclei of an endomycorrhizal fungus.</title>
        <authorList>
            <person name="Lin K."/>
            <person name="Geurts R."/>
            <person name="Zhang Z."/>
            <person name="Limpens E."/>
            <person name="Saunders D.G."/>
            <person name="Mu D."/>
            <person name="Pang E."/>
            <person name="Cao H."/>
            <person name="Cha H."/>
            <person name="Lin T."/>
            <person name="Zhou Q."/>
            <person name="Shang Y."/>
            <person name="Li Y."/>
            <person name="Ivanov S."/>
            <person name="Sharma T."/>
            <person name="Velzen R.V."/>
            <person name="Ruijter N.D."/>
            <person name="Aanen D.K."/>
            <person name="Win J."/>
            <person name="Kamoun S."/>
            <person name="Bisseling T."/>
            <person name="Huang S."/>
        </authorList>
    </citation>
    <scope>NUCLEOTIDE SEQUENCE [LARGE SCALE GENOMIC DNA]</scope>
    <source>
        <strain evidence="3">DAOM197198w</strain>
    </source>
</reference>
<feature type="transmembrane region" description="Helical" evidence="1">
    <location>
        <begin position="60"/>
        <end position="83"/>
    </location>
</feature>
<evidence type="ECO:0000256" key="1">
    <source>
        <dbReference type="SAM" id="Phobius"/>
    </source>
</evidence>
<dbReference type="Proteomes" id="UP000022910">
    <property type="component" value="Unassembled WGS sequence"/>
</dbReference>
<keyword evidence="1" id="KW-1133">Transmembrane helix</keyword>
<dbReference type="OrthoDB" id="2152535at2759"/>
<gene>
    <name evidence="2" type="ORF">RirG_210560</name>
</gene>
<keyword evidence="1" id="KW-0812">Transmembrane</keyword>
<dbReference type="AlphaFoldDB" id="A0A015IIS3"/>
<proteinExistence type="predicted"/>
<dbReference type="HOGENOM" id="CLU_095055_0_0_1"/>
<keyword evidence="3" id="KW-1185">Reference proteome</keyword>
<feature type="transmembrane region" description="Helical" evidence="1">
    <location>
        <begin position="14"/>
        <end position="40"/>
    </location>
</feature>
<organism evidence="2 3">
    <name type="scientific">Rhizophagus irregularis (strain DAOM 197198w)</name>
    <name type="common">Glomus intraradices</name>
    <dbReference type="NCBI Taxonomy" id="1432141"/>
    <lineage>
        <taxon>Eukaryota</taxon>
        <taxon>Fungi</taxon>
        <taxon>Fungi incertae sedis</taxon>
        <taxon>Mucoromycota</taxon>
        <taxon>Glomeromycotina</taxon>
        <taxon>Glomeromycetes</taxon>
        <taxon>Glomerales</taxon>
        <taxon>Glomeraceae</taxon>
        <taxon>Rhizophagus</taxon>
    </lineage>
</organism>
<sequence length="256" mass="28991">MFDLSRKENKSDQILTLGAIYIIAFVGFLVICWIIAHFFSCIAKCCLRKGSQDNYEPNNFIIFTIPCILVDFILDILFVKLILRHEKEVEQLFLPSLVFLIGPIFINIVFSVVIIIRNVSKEGPDGTNFRNWINRNTGTTAITTVLAGADMTMLNLLTSNFSGFGLRRFNAPFSEKSKELILYGCLVGSFVEDLPQFAIQIIYKLKTGEIKLVPFLLLVTSSIKLLVGMIYRIYKVIHIVHTDSEENESSEPPINV</sequence>